<dbReference type="AlphaFoldDB" id="A0A3E0X0P2"/>
<evidence type="ECO:0000313" key="3">
    <source>
        <dbReference type="Proteomes" id="UP000256763"/>
    </source>
</evidence>
<reference evidence="3" key="1">
    <citation type="submission" date="2017-05" db="EMBL/GenBank/DDBJ databases">
        <authorList>
            <person name="Sharma S."/>
            <person name="Sidhu C."/>
            <person name="Pinnaka A.K."/>
        </authorList>
    </citation>
    <scope>NUCLEOTIDE SEQUENCE [LARGE SCALE GENOMIC DNA]</scope>
    <source>
        <strain evidence="3">AK93</strain>
    </source>
</reference>
<gene>
    <name evidence="2" type="ORF">CAL65_07935</name>
</gene>
<keyword evidence="3" id="KW-1185">Reference proteome</keyword>
<dbReference type="InterPro" id="IPR011836">
    <property type="entry name" value="YhdP"/>
</dbReference>
<sequence length="868" mass="96675">MTAGRTSRWRPRIAAIIAVLLIVLALLLSGLRVLVTYAPDFRAEAERILSEALEQPLTLGGLRAEWYGRHPRLILEDVALLGEEGEGPLRLDELEVSIGLLRSIRSRQISPIEITARGLGVTVERLDNGLIKLQGWGVLPVAAGDGDDFEDLAAEPPLLPARVQLRDAELTFIDHMRNERHVLGPVNFRFESSRQQYLIAGAMGLPAGFGDYARFLLEWEGGTADGSGQLYLDLGNIDLAAFHDWLPEGVAVPPMAGKFGGELWASLERGRIRSIHGDVALDDWRIDRDQALLFERMATRFSWEAEGAGWLLSLSELELVSPAGRWPYTAARVGFGTDDEGLTRLAIAADYLRLEDVWRVLTRVPQLPAEVRERLRDFDAEGELKEVRSIVDWREGRIQHYEVTAAFTGLGLEPVDTIPGAEGLSGSLVARRSGGYMQLDAQDGALHFPKLFRDALPFDRLDGQLYWWVRPGERWQAEAPQLSIVSPDGEARSRVRIFAERGQAPFLDIRSHTRNANAANGSRYFPVGVMHPNLVEWLDQAIQAGTVTHSDVLVFGPIDQFPYGEGQGTFDVRAQVENGRLSYMPDWPVAEGLDAELRFHNRTMVIDARAGRIYGARAERVRAAIDDLTQARLELQGRMRGPGDDMLRFLADSPIGAGIRHQLDMFRVDGEHTLNLRVDVPFQEGPVGVSGSVELDRGVLRMPQWDLAIDDVRGTIDFTEKSLSAERLTGRLRGQDVIARATTTGADENASILVRADFNGALPGLLQRPDLEPLFRGSADWRFRLRLPALQREPGAVSISISSRSWRGWRWSCRSLSQSKLMSFACFACTRASTKTGRRRCECATPISCGRCFNLRLRAAVFPMRRFV</sequence>
<dbReference type="Proteomes" id="UP000256763">
    <property type="component" value="Unassembled WGS sequence"/>
</dbReference>
<dbReference type="EMBL" id="NFZW01000006">
    <property type="protein sequence ID" value="RFA37856.1"/>
    <property type="molecule type" value="Genomic_DNA"/>
</dbReference>
<organism evidence="2 3">
    <name type="scientific">Alkalilimnicola ehrlichii</name>
    <dbReference type="NCBI Taxonomy" id="351052"/>
    <lineage>
        <taxon>Bacteria</taxon>
        <taxon>Pseudomonadati</taxon>
        <taxon>Pseudomonadota</taxon>
        <taxon>Gammaproteobacteria</taxon>
        <taxon>Chromatiales</taxon>
        <taxon>Ectothiorhodospiraceae</taxon>
        <taxon>Alkalilimnicola</taxon>
    </lineage>
</organism>
<evidence type="ECO:0000259" key="1">
    <source>
        <dbReference type="Pfam" id="PF13116"/>
    </source>
</evidence>
<dbReference type="RefSeq" id="WP_116347680.1">
    <property type="nucleotide sequence ID" value="NZ_NFZW01000006.1"/>
</dbReference>
<name>A0A3E0X0P2_9GAMM</name>
<dbReference type="InterPro" id="IPR025263">
    <property type="entry name" value="YhdP_central"/>
</dbReference>
<dbReference type="Pfam" id="PF13116">
    <property type="entry name" value="YhdP"/>
    <property type="match status" value="1"/>
</dbReference>
<dbReference type="PANTHER" id="PTHR38690:SF1">
    <property type="entry name" value="PROTEASE"/>
    <property type="match status" value="1"/>
</dbReference>
<protein>
    <recommendedName>
        <fullName evidence="1">YhdP central domain-containing protein</fullName>
    </recommendedName>
</protein>
<feature type="domain" description="YhdP central" evidence="1">
    <location>
        <begin position="12"/>
        <end position="803"/>
    </location>
</feature>
<comment type="caution">
    <text evidence="2">The sequence shown here is derived from an EMBL/GenBank/DDBJ whole genome shotgun (WGS) entry which is preliminary data.</text>
</comment>
<evidence type="ECO:0000313" key="2">
    <source>
        <dbReference type="EMBL" id="RFA37856.1"/>
    </source>
</evidence>
<accession>A0A3E0X0P2</accession>
<proteinExistence type="predicted"/>
<dbReference type="PANTHER" id="PTHR38690">
    <property type="entry name" value="PROTEASE-RELATED"/>
    <property type="match status" value="1"/>
</dbReference>